<protein>
    <submittedName>
        <fullName evidence="1">Uncharacterized protein</fullName>
    </submittedName>
</protein>
<keyword evidence="2" id="KW-1185">Reference proteome</keyword>
<organism evidence="1 2">
    <name type="scientific">Steroidobacter flavus</name>
    <dbReference type="NCBI Taxonomy" id="1842136"/>
    <lineage>
        <taxon>Bacteria</taxon>
        <taxon>Pseudomonadati</taxon>
        <taxon>Pseudomonadota</taxon>
        <taxon>Gammaproteobacteria</taxon>
        <taxon>Steroidobacterales</taxon>
        <taxon>Steroidobacteraceae</taxon>
        <taxon>Steroidobacter</taxon>
    </lineage>
</organism>
<gene>
    <name evidence="1" type="ORF">ACFPN2_06500</name>
</gene>
<reference evidence="2" key="1">
    <citation type="journal article" date="2019" name="Int. J. Syst. Evol. Microbiol.">
        <title>The Global Catalogue of Microorganisms (GCM) 10K type strain sequencing project: providing services to taxonomists for standard genome sequencing and annotation.</title>
        <authorList>
            <consortium name="The Broad Institute Genomics Platform"/>
            <consortium name="The Broad Institute Genome Sequencing Center for Infectious Disease"/>
            <person name="Wu L."/>
            <person name="Ma J."/>
        </authorList>
    </citation>
    <scope>NUCLEOTIDE SEQUENCE [LARGE SCALE GENOMIC DNA]</scope>
    <source>
        <strain evidence="2">CGMCC 1.10759</strain>
    </source>
</reference>
<dbReference type="RefSeq" id="WP_380595809.1">
    <property type="nucleotide sequence ID" value="NZ_JBHSDU010000003.1"/>
</dbReference>
<dbReference type="EMBL" id="JBHSDU010000003">
    <property type="protein sequence ID" value="MFC4308726.1"/>
    <property type="molecule type" value="Genomic_DNA"/>
</dbReference>
<proteinExistence type="predicted"/>
<evidence type="ECO:0000313" key="1">
    <source>
        <dbReference type="EMBL" id="MFC4308726.1"/>
    </source>
</evidence>
<dbReference type="Proteomes" id="UP001595904">
    <property type="component" value="Unassembled WGS sequence"/>
</dbReference>
<sequence length="48" mass="5514">MYDLNENPGEHPVFPVVAVAIEHRAQQNVLIGMGIRYVVEMIEQHLKK</sequence>
<name>A0ABV8SMX5_9GAMM</name>
<evidence type="ECO:0000313" key="2">
    <source>
        <dbReference type="Proteomes" id="UP001595904"/>
    </source>
</evidence>
<comment type="caution">
    <text evidence="1">The sequence shown here is derived from an EMBL/GenBank/DDBJ whole genome shotgun (WGS) entry which is preliminary data.</text>
</comment>
<accession>A0ABV8SMX5</accession>